<dbReference type="Proteomes" id="UP001196413">
    <property type="component" value="Unassembled WGS sequence"/>
</dbReference>
<name>A0AAD5R8I8_PARTN</name>
<proteinExistence type="predicted"/>
<gene>
    <name evidence="1" type="ORF">KIN20_033699</name>
</gene>
<reference evidence="1" key="1">
    <citation type="submission" date="2021-06" db="EMBL/GenBank/DDBJ databases">
        <title>Parelaphostrongylus tenuis whole genome reference sequence.</title>
        <authorList>
            <person name="Garwood T.J."/>
            <person name="Larsen P.A."/>
            <person name="Fountain-Jones N.M."/>
            <person name="Garbe J.R."/>
            <person name="Macchietto M.G."/>
            <person name="Kania S.A."/>
            <person name="Gerhold R.W."/>
            <person name="Richards J.E."/>
            <person name="Wolf T.M."/>
        </authorList>
    </citation>
    <scope>NUCLEOTIDE SEQUENCE</scope>
    <source>
        <strain evidence="1">MNPRO001-30</strain>
        <tissue evidence="1">Meninges</tissue>
    </source>
</reference>
<accession>A0AAD5R8I8</accession>
<evidence type="ECO:0000313" key="2">
    <source>
        <dbReference type="Proteomes" id="UP001196413"/>
    </source>
</evidence>
<keyword evidence="2" id="KW-1185">Reference proteome</keyword>
<dbReference type="AlphaFoldDB" id="A0AAD5R8I8"/>
<dbReference type="EMBL" id="JAHQIW010007031">
    <property type="protein sequence ID" value="KAJ1371712.1"/>
    <property type="molecule type" value="Genomic_DNA"/>
</dbReference>
<comment type="caution">
    <text evidence="1">The sequence shown here is derived from an EMBL/GenBank/DDBJ whole genome shotgun (WGS) entry which is preliminary data.</text>
</comment>
<protein>
    <submittedName>
        <fullName evidence="1">Uncharacterized protein</fullName>
    </submittedName>
</protein>
<evidence type="ECO:0000313" key="1">
    <source>
        <dbReference type="EMBL" id="KAJ1371712.1"/>
    </source>
</evidence>
<organism evidence="1 2">
    <name type="scientific">Parelaphostrongylus tenuis</name>
    <name type="common">Meningeal worm</name>
    <dbReference type="NCBI Taxonomy" id="148309"/>
    <lineage>
        <taxon>Eukaryota</taxon>
        <taxon>Metazoa</taxon>
        <taxon>Ecdysozoa</taxon>
        <taxon>Nematoda</taxon>
        <taxon>Chromadorea</taxon>
        <taxon>Rhabditida</taxon>
        <taxon>Rhabditina</taxon>
        <taxon>Rhabditomorpha</taxon>
        <taxon>Strongyloidea</taxon>
        <taxon>Metastrongylidae</taxon>
        <taxon>Parelaphostrongylus</taxon>
    </lineage>
</organism>
<sequence length="156" mass="17465">MSDLTSLVGSWKDATVDNIDEEYDRLVEYLHADDTPHPALLRLAELSLVDEIPRAALEDAEIVTRLRHMVGAVMAIKIVSSSETTFTPNFLPRCDDAEVQSLSKGQSTNTGDKQEPQAREFQFRAVAAVLQGRNQKEEPIQTVSVFNLHERPSRCK</sequence>